<dbReference type="Proteomes" id="UP000242188">
    <property type="component" value="Unassembled WGS sequence"/>
</dbReference>
<feature type="compositionally biased region" description="Basic and acidic residues" evidence="1">
    <location>
        <begin position="222"/>
        <end position="257"/>
    </location>
</feature>
<evidence type="ECO:0000259" key="2">
    <source>
        <dbReference type="PROSITE" id="PS51038"/>
    </source>
</evidence>
<feature type="compositionally biased region" description="Basic and acidic residues" evidence="1">
    <location>
        <begin position="316"/>
        <end position="337"/>
    </location>
</feature>
<feature type="region of interest" description="Disordered" evidence="1">
    <location>
        <begin position="502"/>
        <end position="611"/>
    </location>
</feature>
<feature type="compositionally biased region" description="Basic residues" evidence="1">
    <location>
        <begin position="138"/>
        <end position="155"/>
    </location>
</feature>
<protein>
    <submittedName>
        <fullName evidence="3">Bromo adjacent homology domain-containing 1 protein</fullName>
    </submittedName>
</protein>
<dbReference type="GO" id="GO:0045892">
    <property type="term" value="P:negative regulation of DNA-templated transcription"/>
    <property type="evidence" value="ECO:0007669"/>
    <property type="project" value="TreeGrafter"/>
</dbReference>
<dbReference type="InterPro" id="IPR043151">
    <property type="entry name" value="BAH_sf"/>
</dbReference>
<dbReference type="OrthoDB" id="1922186at2759"/>
<feature type="compositionally biased region" description="Polar residues" evidence="1">
    <location>
        <begin position="566"/>
        <end position="576"/>
    </location>
</feature>
<feature type="region of interest" description="Disordered" evidence="1">
    <location>
        <begin position="128"/>
        <end position="158"/>
    </location>
</feature>
<evidence type="ECO:0000256" key="1">
    <source>
        <dbReference type="SAM" id="MobiDB-lite"/>
    </source>
</evidence>
<sequence length="807" mass="89313">MATELAEHATGKVPCVSDDHDKKLSSVDLSKEEVIKLEQPSGEKSSSDISESSDGATSDSSDVNSSTSSEVVSPRHSLKTFTGSSGKTYKFKRTLDDSGIDVDLPSSLLAKQPRVHLGERIAISGDGHMYSVQTGSKHTPKSSKVKEKKKKHKSNKTVMEAYFPCRRVKREASLNAAARVNIMYEKDVSPPKASRKPSTASAGSNTARKPNVTTKKGSPKKVAKDGDKNYKSKGKVESGKSKEKIKSTVKKLKVDKVVKHRKVTNKGTSPKSTKTKSIVSKYKRLNQVNTSCDRSLTKTAKNKKADDKQPRKRKLSDKDQTKSKTKKMKTDTQRAARTDLSAAPKQRYSGVQCMGCYQQAMCSSTGKLYWGKSDFSESKEGEILSEETGCHLDSTTPTYTSVPPHVQIVEGSPYVNTVVPHQTLPACPRCAQRSGLITTPPCQSYTLGGIGSISSVQVVSYPQHFGSSFPISYPTSHSALPHCGCPACYTASGIYYPPTTTPMPHQPVPHDTCHGPPIPKHVTDSEESKSDVDIDVGEPEDIKPVLSSLAHNCKDPTSEKSKRKTSVSSMKGGSQKKSVEKKVALQIPKSKKSAEKVYERQKSKEVKKKPKYNKSISRHGWEFDGEPERKKVMSLWLGMSVETNCYQAIRHVDGDVIRVRECVLLCSGPKKTDIPYVAKVTNFWEHPHDGEMMMSLLWYYQPEHTESGRKPYHADCEVFASKHKDENSVACIDDKGYVLTFAEYCRYRADLQRQENGISPQPKVVPSPEDEYARSGKLPPQGCDPNNVYLCRQVYDFKLKRILKNPS</sequence>
<dbReference type="GO" id="GO:0031507">
    <property type="term" value="P:heterochromatin formation"/>
    <property type="evidence" value="ECO:0007669"/>
    <property type="project" value="TreeGrafter"/>
</dbReference>
<organism evidence="3 4">
    <name type="scientific">Mizuhopecten yessoensis</name>
    <name type="common">Japanese scallop</name>
    <name type="synonym">Patinopecten yessoensis</name>
    <dbReference type="NCBI Taxonomy" id="6573"/>
    <lineage>
        <taxon>Eukaryota</taxon>
        <taxon>Metazoa</taxon>
        <taxon>Spiralia</taxon>
        <taxon>Lophotrochozoa</taxon>
        <taxon>Mollusca</taxon>
        <taxon>Bivalvia</taxon>
        <taxon>Autobranchia</taxon>
        <taxon>Pteriomorphia</taxon>
        <taxon>Pectinida</taxon>
        <taxon>Pectinoidea</taxon>
        <taxon>Pectinidae</taxon>
        <taxon>Mizuhopecten</taxon>
    </lineage>
</organism>
<feature type="domain" description="BAH" evidence="2">
    <location>
        <begin position="655"/>
        <end position="806"/>
    </location>
</feature>
<feature type="compositionally biased region" description="Basic and acidic residues" evidence="1">
    <location>
        <begin position="17"/>
        <end position="36"/>
    </location>
</feature>
<dbReference type="Gene3D" id="2.30.30.490">
    <property type="match status" value="1"/>
</dbReference>
<feature type="compositionally biased region" description="Low complexity" evidence="1">
    <location>
        <begin position="265"/>
        <end position="280"/>
    </location>
</feature>
<dbReference type="PANTHER" id="PTHR46576">
    <property type="entry name" value="BROMO ADJACENT HOMOLOGY DOMAIN-CONTAINING 1 PROTEIN"/>
    <property type="match status" value="1"/>
</dbReference>
<feature type="compositionally biased region" description="Basic and acidic residues" evidence="1">
    <location>
        <begin position="1"/>
        <end position="10"/>
    </location>
</feature>
<feature type="compositionally biased region" description="Basic and acidic residues" evidence="1">
    <location>
        <begin position="592"/>
        <end position="604"/>
    </location>
</feature>
<comment type="caution">
    <text evidence="3">The sequence shown here is derived from an EMBL/GenBank/DDBJ whole genome shotgun (WGS) entry which is preliminary data.</text>
</comment>
<feature type="region of interest" description="Disordered" evidence="1">
    <location>
        <begin position="184"/>
        <end position="342"/>
    </location>
</feature>
<feature type="compositionally biased region" description="Polar residues" evidence="1">
    <location>
        <begin position="196"/>
        <end position="216"/>
    </location>
</feature>
<reference evidence="3 4" key="1">
    <citation type="journal article" date="2017" name="Nat. Ecol. Evol.">
        <title>Scallop genome provides insights into evolution of bilaterian karyotype and development.</title>
        <authorList>
            <person name="Wang S."/>
            <person name="Zhang J."/>
            <person name="Jiao W."/>
            <person name="Li J."/>
            <person name="Xun X."/>
            <person name="Sun Y."/>
            <person name="Guo X."/>
            <person name="Huan P."/>
            <person name="Dong B."/>
            <person name="Zhang L."/>
            <person name="Hu X."/>
            <person name="Sun X."/>
            <person name="Wang J."/>
            <person name="Zhao C."/>
            <person name="Wang Y."/>
            <person name="Wang D."/>
            <person name="Huang X."/>
            <person name="Wang R."/>
            <person name="Lv J."/>
            <person name="Li Y."/>
            <person name="Zhang Z."/>
            <person name="Liu B."/>
            <person name="Lu W."/>
            <person name="Hui Y."/>
            <person name="Liang J."/>
            <person name="Zhou Z."/>
            <person name="Hou R."/>
            <person name="Li X."/>
            <person name="Liu Y."/>
            <person name="Li H."/>
            <person name="Ning X."/>
            <person name="Lin Y."/>
            <person name="Zhao L."/>
            <person name="Xing Q."/>
            <person name="Dou J."/>
            <person name="Li Y."/>
            <person name="Mao J."/>
            <person name="Guo H."/>
            <person name="Dou H."/>
            <person name="Li T."/>
            <person name="Mu C."/>
            <person name="Jiang W."/>
            <person name="Fu Q."/>
            <person name="Fu X."/>
            <person name="Miao Y."/>
            <person name="Liu J."/>
            <person name="Yu Q."/>
            <person name="Li R."/>
            <person name="Liao H."/>
            <person name="Li X."/>
            <person name="Kong Y."/>
            <person name="Jiang Z."/>
            <person name="Chourrout D."/>
            <person name="Li R."/>
            <person name="Bao Z."/>
        </authorList>
    </citation>
    <scope>NUCLEOTIDE SEQUENCE [LARGE SCALE GENOMIC DNA]</scope>
    <source>
        <strain evidence="3 4">PY_sf001</strain>
    </source>
</reference>
<evidence type="ECO:0000313" key="4">
    <source>
        <dbReference type="Proteomes" id="UP000242188"/>
    </source>
</evidence>
<feature type="region of interest" description="Disordered" evidence="1">
    <location>
        <begin position="1"/>
        <end position="91"/>
    </location>
</feature>
<feature type="compositionally biased region" description="Low complexity" evidence="1">
    <location>
        <begin position="42"/>
        <end position="72"/>
    </location>
</feature>
<feature type="region of interest" description="Disordered" evidence="1">
    <location>
        <begin position="757"/>
        <end position="780"/>
    </location>
</feature>
<dbReference type="AlphaFoldDB" id="A0A210QYH2"/>
<dbReference type="EMBL" id="NEDP02001218">
    <property type="protein sequence ID" value="OWF53752.1"/>
    <property type="molecule type" value="Genomic_DNA"/>
</dbReference>
<accession>A0A210QYH2</accession>
<gene>
    <name evidence="3" type="ORF">KP79_PYT10680</name>
</gene>
<name>A0A210QYH2_MIZYE</name>
<dbReference type="STRING" id="6573.A0A210QYH2"/>
<dbReference type="InterPro" id="IPR001025">
    <property type="entry name" value="BAH_dom"/>
</dbReference>
<dbReference type="InterPro" id="IPR053032">
    <property type="entry name" value="BAH_domain-containing"/>
</dbReference>
<dbReference type="PANTHER" id="PTHR46576:SF1">
    <property type="entry name" value="BROMO ADJACENT HOMOLOGY DOMAIN-CONTAINING 1 PROTEIN"/>
    <property type="match status" value="1"/>
</dbReference>
<feature type="compositionally biased region" description="Basic and acidic residues" evidence="1">
    <location>
        <begin position="521"/>
        <end position="532"/>
    </location>
</feature>
<evidence type="ECO:0000313" key="3">
    <source>
        <dbReference type="EMBL" id="OWF53752.1"/>
    </source>
</evidence>
<proteinExistence type="predicted"/>
<dbReference type="GO" id="GO:0003682">
    <property type="term" value="F:chromatin binding"/>
    <property type="evidence" value="ECO:0007669"/>
    <property type="project" value="InterPro"/>
</dbReference>
<dbReference type="PROSITE" id="PS51038">
    <property type="entry name" value="BAH"/>
    <property type="match status" value="1"/>
</dbReference>
<dbReference type="GO" id="GO:0000976">
    <property type="term" value="F:transcription cis-regulatory region binding"/>
    <property type="evidence" value="ECO:0007669"/>
    <property type="project" value="TreeGrafter"/>
</dbReference>
<dbReference type="GO" id="GO:0005677">
    <property type="term" value="C:chromatin silencing complex"/>
    <property type="evidence" value="ECO:0007669"/>
    <property type="project" value="TreeGrafter"/>
</dbReference>
<keyword evidence="4" id="KW-1185">Reference proteome</keyword>
<dbReference type="Pfam" id="PF01426">
    <property type="entry name" value="BAH"/>
    <property type="match status" value="1"/>
</dbReference>